<dbReference type="PANTHER" id="PTHR43546:SF3">
    <property type="entry name" value="UPF0173 METAL-DEPENDENT HYDROLASE MJ1163"/>
    <property type="match status" value="1"/>
</dbReference>
<dbReference type="SMART" id="SM00849">
    <property type="entry name" value="Lactamase_B"/>
    <property type="match status" value="1"/>
</dbReference>
<gene>
    <name evidence="4" type="ORF">BXU00_00820</name>
</gene>
<dbReference type="Proteomes" id="UP000266622">
    <property type="component" value="Unassembled WGS sequence"/>
</dbReference>
<keyword evidence="1 2" id="KW-0378">Hydrolase</keyword>
<evidence type="ECO:0000313" key="4">
    <source>
        <dbReference type="EMBL" id="RIB35629.1"/>
    </source>
</evidence>
<evidence type="ECO:0000259" key="3">
    <source>
        <dbReference type="SMART" id="SM00849"/>
    </source>
</evidence>
<name>A0A397WQ55_9ARCH</name>
<dbReference type="Pfam" id="PF13483">
    <property type="entry name" value="Lactamase_B_3"/>
    <property type="match status" value="1"/>
</dbReference>
<dbReference type="GO" id="GO:0016787">
    <property type="term" value="F:hydrolase activity"/>
    <property type="evidence" value="ECO:0007669"/>
    <property type="project" value="UniProtKB-UniRule"/>
</dbReference>
<dbReference type="PANTHER" id="PTHR43546">
    <property type="entry name" value="UPF0173 METAL-DEPENDENT HYDROLASE MJ1163-RELATED"/>
    <property type="match status" value="1"/>
</dbReference>
<accession>A0A397WQ55</accession>
<sequence length="230" mass="25918">MVRITWYGHSCFLIEGKNTKLLIDPFISNNPLSPVKPKDIKEVDAVLVTHGHGDHLGDAIEIARNTNSKIVAIYELSEYVKEFGIPSIGMNYGGWVEVKDARILMVPAWHSSGYIEDGKIKYLGNPCGFVIKMDERKIYHAGDTSVFRDMELIPKIAGEIDVAMLPIGGRYTMDIDQAILAINMIKPKYFIPMHYNTFPAIKVDIEKLKKEIIKVGINTIILRPGENFEI</sequence>
<dbReference type="SUPFAM" id="SSF56281">
    <property type="entry name" value="Metallo-hydrolase/oxidoreductase"/>
    <property type="match status" value="1"/>
</dbReference>
<dbReference type="Gene3D" id="3.60.15.10">
    <property type="entry name" value="Ribonuclease Z/Hydroxyacylglutathione hydrolase-like"/>
    <property type="match status" value="1"/>
</dbReference>
<evidence type="ECO:0000313" key="5">
    <source>
        <dbReference type="Proteomes" id="UP000266622"/>
    </source>
</evidence>
<dbReference type="EMBL" id="MWMI01000001">
    <property type="protein sequence ID" value="RIB35629.1"/>
    <property type="molecule type" value="Genomic_DNA"/>
</dbReference>
<dbReference type="InterPro" id="IPR036866">
    <property type="entry name" value="RibonucZ/Hydroxyglut_hydro"/>
</dbReference>
<comment type="similarity">
    <text evidence="2">Belongs to the UPF0173 family.</text>
</comment>
<reference evidence="4 5" key="1">
    <citation type="journal article" date="2018" name="Syst. Appl. Microbiol.">
        <title>A new symbiotic nanoarchaeote (Candidatus Nanoclepta minutus) and its host (Zestosphaera tikiterensis gen. nov., sp. nov.) from a New Zealand hot spring.</title>
        <authorList>
            <person name="St John E."/>
            <person name="Liu Y."/>
            <person name="Podar M."/>
            <person name="Stott M.B."/>
            <person name="Meneghin J."/>
            <person name="Chen Z."/>
            <person name="Lagutin K."/>
            <person name="Mitchell K."/>
            <person name="Reysenbach A.L."/>
        </authorList>
    </citation>
    <scope>NUCLEOTIDE SEQUENCE [LARGE SCALE GENOMIC DNA]</scope>
    <source>
        <strain evidence="4">NZ3</strain>
    </source>
</reference>
<protein>
    <recommendedName>
        <fullName evidence="2">UPF0173 metal-dependent hydrolase BXU00_00820</fullName>
    </recommendedName>
</protein>
<organism evidence="4 5">
    <name type="scientific">Candidatus Nanoclepta minutus</name>
    <dbReference type="NCBI Taxonomy" id="1940235"/>
    <lineage>
        <taxon>Archaea</taxon>
        <taxon>Nanobdellota</taxon>
        <taxon>Candidatus Nanoclepta</taxon>
    </lineage>
</organism>
<dbReference type="InterPro" id="IPR022877">
    <property type="entry name" value="UPF0173"/>
</dbReference>
<dbReference type="HAMAP" id="MF_00457">
    <property type="entry name" value="UPF0173"/>
    <property type="match status" value="1"/>
</dbReference>
<evidence type="ECO:0000256" key="1">
    <source>
        <dbReference type="ARBA" id="ARBA00022801"/>
    </source>
</evidence>
<dbReference type="NCBIfam" id="NF001911">
    <property type="entry name" value="PRK00685.1"/>
    <property type="match status" value="1"/>
</dbReference>
<feature type="domain" description="Metallo-beta-lactamase" evidence="3">
    <location>
        <begin position="8"/>
        <end position="194"/>
    </location>
</feature>
<proteinExistence type="inferred from homology"/>
<dbReference type="InterPro" id="IPR001279">
    <property type="entry name" value="Metallo-B-lactamas"/>
</dbReference>
<dbReference type="InterPro" id="IPR050114">
    <property type="entry name" value="UPF0173_UPF0282_UlaG_hydrolase"/>
</dbReference>
<dbReference type="AlphaFoldDB" id="A0A397WQ55"/>
<evidence type="ECO:0000256" key="2">
    <source>
        <dbReference type="HAMAP-Rule" id="MF_00457"/>
    </source>
</evidence>
<comment type="caution">
    <text evidence="4">The sequence shown here is derived from an EMBL/GenBank/DDBJ whole genome shotgun (WGS) entry which is preliminary data.</text>
</comment>